<evidence type="ECO:0000256" key="1">
    <source>
        <dbReference type="SAM" id="SignalP"/>
    </source>
</evidence>
<keyword evidence="2" id="KW-1185">Reference proteome</keyword>
<evidence type="ECO:0000313" key="3">
    <source>
        <dbReference type="WBParaSite" id="Minc3s00309g09881"/>
    </source>
</evidence>
<proteinExistence type="predicted"/>
<feature type="chain" id="PRO_5036862522" evidence="1">
    <location>
        <begin position="19"/>
        <end position="149"/>
    </location>
</feature>
<accession>A0A914L7Q4</accession>
<protein>
    <submittedName>
        <fullName evidence="3">Uncharacterized protein</fullName>
    </submittedName>
</protein>
<sequence>MFILTIFLFTYLISFCDSSTVDVEKCKQVFGSDEKFKYGCVCFQEMRSCKNSLIASQTCPKDATADNVFKNKTDCEMMYSECSNAEENSCKAGMCECFKTMIECFSQHKCLSNLSETNKEVRSIGIAAGFSGVIEENFDENPIELKEED</sequence>
<dbReference type="WBParaSite" id="Minc3s00309g09881">
    <property type="protein sequence ID" value="Minc3s00309g09881"/>
    <property type="gene ID" value="Minc3s00309g09881"/>
</dbReference>
<keyword evidence="1" id="KW-0732">Signal</keyword>
<dbReference type="Proteomes" id="UP000887563">
    <property type="component" value="Unplaced"/>
</dbReference>
<name>A0A914L7Q4_MELIC</name>
<feature type="signal peptide" evidence="1">
    <location>
        <begin position="1"/>
        <end position="18"/>
    </location>
</feature>
<organism evidence="2 3">
    <name type="scientific">Meloidogyne incognita</name>
    <name type="common">Southern root-knot nematode worm</name>
    <name type="synonym">Oxyuris incognita</name>
    <dbReference type="NCBI Taxonomy" id="6306"/>
    <lineage>
        <taxon>Eukaryota</taxon>
        <taxon>Metazoa</taxon>
        <taxon>Ecdysozoa</taxon>
        <taxon>Nematoda</taxon>
        <taxon>Chromadorea</taxon>
        <taxon>Rhabditida</taxon>
        <taxon>Tylenchina</taxon>
        <taxon>Tylenchomorpha</taxon>
        <taxon>Tylenchoidea</taxon>
        <taxon>Meloidogynidae</taxon>
        <taxon>Meloidogyninae</taxon>
        <taxon>Meloidogyne</taxon>
        <taxon>Meloidogyne incognita group</taxon>
    </lineage>
</organism>
<evidence type="ECO:0000313" key="2">
    <source>
        <dbReference type="Proteomes" id="UP000887563"/>
    </source>
</evidence>
<dbReference type="AlphaFoldDB" id="A0A914L7Q4"/>
<reference evidence="3" key="1">
    <citation type="submission" date="2022-11" db="UniProtKB">
        <authorList>
            <consortium name="WormBaseParasite"/>
        </authorList>
    </citation>
    <scope>IDENTIFICATION</scope>
</reference>